<evidence type="ECO:0000256" key="7">
    <source>
        <dbReference type="SAM" id="Phobius"/>
    </source>
</evidence>
<reference evidence="9 10" key="1">
    <citation type="submission" date="2019-08" db="EMBL/GenBank/DDBJ databases">
        <authorList>
            <person name="Alioto T."/>
            <person name="Alioto T."/>
            <person name="Gomez Garrido J."/>
        </authorList>
    </citation>
    <scope>NUCLEOTIDE SEQUENCE [LARGE SCALE GENOMIC DNA]</scope>
</reference>
<dbReference type="InterPro" id="IPR011701">
    <property type="entry name" value="MFS"/>
</dbReference>
<dbReference type="SUPFAM" id="SSF103473">
    <property type="entry name" value="MFS general substrate transporter"/>
    <property type="match status" value="1"/>
</dbReference>
<keyword evidence="9" id="KW-0762">Sugar transport</keyword>
<keyword evidence="6 7" id="KW-0472">Membrane</keyword>
<dbReference type="OrthoDB" id="3936150at2759"/>
<evidence type="ECO:0000256" key="6">
    <source>
        <dbReference type="ARBA" id="ARBA00023136"/>
    </source>
</evidence>
<feature type="transmembrane region" description="Helical" evidence="7">
    <location>
        <begin position="396"/>
        <end position="416"/>
    </location>
</feature>
<dbReference type="InterPro" id="IPR020846">
    <property type="entry name" value="MFS_dom"/>
</dbReference>
<dbReference type="AlphaFoldDB" id="A0A5E4MX99"/>
<dbReference type="PROSITE" id="PS50850">
    <property type="entry name" value="MFS"/>
    <property type="match status" value="1"/>
</dbReference>
<evidence type="ECO:0000313" key="9">
    <source>
        <dbReference type="EMBL" id="VVC36128.1"/>
    </source>
</evidence>
<evidence type="ECO:0000259" key="8">
    <source>
        <dbReference type="PROSITE" id="PS50850"/>
    </source>
</evidence>
<feature type="transmembrane region" description="Helical" evidence="7">
    <location>
        <begin position="127"/>
        <end position="149"/>
    </location>
</feature>
<keyword evidence="5 7" id="KW-1133">Transmembrane helix</keyword>
<feature type="transmembrane region" description="Helical" evidence="7">
    <location>
        <begin position="103"/>
        <end position="121"/>
    </location>
</feature>
<feature type="transmembrane region" description="Helical" evidence="7">
    <location>
        <begin position="367"/>
        <end position="389"/>
    </location>
</feature>
<organism evidence="9 10">
    <name type="scientific">Cinara cedri</name>
    <dbReference type="NCBI Taxonomy" id="506608"/>
    <lineage>
        <taxon>Eukaryota</taxon>
        <taxon>Metazoa</taxon>
        <taxon>Ecdysozoa</taxon>
        <taxon>Arthropoda</taxon>
        <taxon>Hexapoda</taxon>
        <taxon>Insecta</taxon>
        <taxon>Pterygota</taxon>
        <taxon>Neoptera</taxon>
        <taxon>Paraneoptera</taxon>
        <taxon>Hemiptera</taxon>
        <taxon>Sternorrhyncha</taxon>
        <taxon>Aphidomorpha</taxon>
        <taxon>Aphidoidea</taxon>
        <taxon>Aphididae</taxon>
        <taxon>Lachninae</taxon>
        <taxon>Cinara</taxon>
    </lineage>
</organism>
<feature type="transmembrane region" description="Helical" evidence="7">
    <location>
        <begin position="200"/>
        <end position="219"/>
    </location>
</feature>
<sequence>MKGKDTADYAVSKSLIAQSVNLDEAIELTGFGKCQYYMLFVSCMFFMSSAISLTSVSFIMLAAQCDFKMMSVHKGLLNGASMIGIFFGSFTWGYVADTKGRKFVLITCMLIDGVFNVIAGVSQIYPVLVFCRLMSGFGVAGGTVVYLYLGEFLSIKIREKYLCWAELFWTFGIILLPCIAWLIIPLTFRIEYGFFLFRSWNLFTIVCALPSIISACLLMKFPETPKFLLVMGKHDETIACLKFIYRLNNNGSDDKFPVTSVVQLDNTTLHVPSKGFFSGLYGSVVGLFKSKYRSTAIITFIIHFCGNASYYMMTLWFPELINRFRLYETSKIAVPQNEKSMCEIVSMFKVIPEKTKMKCIDYIENSVYMNILIIGVACLPSSIIVPLFVSKFGIRFFLVLSFIMSGISAACLYFITSSTQNLVIASVFEALSSMGMNLIYCIAIELFPTEYRGMATSMGCMFGKVGGVVGNIIIGLFIDAHCTIPIVSSCSFLIIAGLLIFTLPSKSDENRPEIKS</sequence>
<dbReference type="PANTHER" id="PTHR23511:SF38">
    <property type="entry name" value="SYNAPTIC VESICLE 2-RELATED PROTEIN-LIKE PROTEIN"/>
    <property type="match status" value="1"/>
</dbReference>
<name>A0A5E4MX99_9HEMI</name>
<comment type="subcellular location">
    <subcellularLocation>
        <location evidence="1">Membrane</location>
        <topology evidence="1">Multi-pass membrane protein</topology>
    </subcellularLocation>
</comment>
<comment type="similarity">
    <text evidence="2">Belongs to the major facilitator superfamily.</text>
</comment>
<feature type="transmembrane region" description="Helical" evidence="7">
    <location>
        <begin position="36"/>
        <end position="63"/>
    </location>
</feature>
<keyword evidence="3" id="KW-0813">Transport</keyword>
<dbReference type="InterPro" id="IPR005828">
    <property type="entry name" value="MFS_sugar_transport-like"/>
</dbReference>
<dbReference type="Proteomes" id="UP000325440">
    <property type="component" value="Unassembled WGS sequence"/>
</dbReference>
<accession>A0A5E4MX99</accession>
<feature type="domain" description="Major facilitator superfamily (MFS) profile" evidence="8">
    <location>
        <begin position="38"/>
        <end position="508"/>
    </location>
</feature>
<proteinExistence type="inferred from homology"/>
<evidence type="ECO:0000256" key="4">
    <source>
        <dbReference type="ARBA" id="ARBA00022692"/>
    </source>
</evidence>
<protein>
    <submittedName>
        <fullName evidence="9">Major facilitator superfamily,Major facilitator superfamily domain,Major facilitator, sugar transporter</fullName>
    </submittedName>
</protein>
<feature type="transmembrane region" description="Helical" evidence="7">
    <location>
        <begin position="459"/>
        <end position="478"/>
    </location>
</feature>
<evidence type="ECO:0000256" key="1">
    <source>
        <dbReference type="ARBA" id="ARBA00004141"/>
    </source>
</evidence>
<evidence type="ECO:0000256" key="5">
    <source>
        <dbReference type="ARBA" id="ARBA00022989"/>
    </source>
</evidence>
<feature type="transmembrane region" description="Helical" evidence="7">
    <location>
        <begin position="75"/>
        <end position="96"/>
    </location>
</feature>
<feature type="transmembrane region" description="Helical" evidence="7">
    <location>
        <begin position="484"/>
        <end position="503"/>
    </location>
</feature>
<dbReference type="Pfam" id="PF07690">
    <property type="entry name" value="MFS_1"/>
    <property type="match status" value="1"/>
</dbReference>
<evidence type="ECO:0000256" key="3">
    <source>
        <dbReference type="ARBA" id="ARBA00022448"/>
    </source>
</evidence>
<keyword evidence="10" id="KW-1185">Reference proteome</keyword>
<keyword evidence="4 7" id="KW-0812">Transmembrane</keyword>
<feature type="transmembrane region" description="Helical" evidence="7">
    <location>
        <begin position="161"/>
        <end position="188"/>
    </location>
</feature>
<evidence type="ECO:0000313" key="10">
    <source>
        <dbReference type="Proteomes" id="UP000325440"/>
    </source>
</evidence>
<dbReference type="GO" id="GO:0016020">
    <property type="term" value="C:membrane"/>
    <property type="evidence" value="ECO:0007669"/>
    <property type="project" value="UniProtKB-SubCell"/>
</dbReference>
<dbReference type="Pfam" id="PF00083">
    <property type="entry name" value="Sugar_tr"/>
    <property type="match status" value="1"/>
</dbReference>
<dbReference type="Gene3D" id="1.20.1250.20">
    <property type="entry name" value="MFS general substrate transporter like domains"/>
    <property type="match status" value="1"/>
</dbReference>
<dbReference type="GO" id="GO:0022857">
    <property type="term" value="F:transmembrane transporter activity"/>
    <property type="evidence" value="ECO:0007669"/>
    <property type="project" value="InterPro"/>
</dbReference>
<feature type="transmembrane region" description="Helical" evidence="7">
    <location>
        <begin position="422"/>
        <end position="447"/>
    </location>
</feature>
<gene>
    <name evidence="9" type="ORF">CINCED_3A002289</name>
</gene>
<evidence type="ECO:0000256" key="2">
    <source>
        <dbReference type="ARBA" id="ARBA00008335"/>
    </source>
</evidence>
<feature type="transmembrane region" description="Helical" evidence="7">
    <location>
        <begin position="296"/>
        <end position="317"/>
    </location>
</feature>
<dbReference type="PANTHER" id="PTHR23511">
    <property type="entry name" value="SYNAPTIC VESICLE GLYCOPROTEIN 2"/>
    <property type="match status" value="1"/>
</dbReference>
<dbReference type="EMBL" id="CABPRJ010001430">
    <property type="protein sequence ID" value="VVC36128.1"/>
    <property type="molecule type" value="Genomic_DNA"/>
</dbReference>
<dbReference type="InterPro" id="IPR036259">
    <property type="entry name" value="MFS_trans_sf"/>
</dbReference>